<reference evidence="5 6" key="1">
    <citation type="submission" date="2018-10" db="EMBL/GenBank/DDBJ databases">
        <title>Robbsia sp. DHC34, isolated from soil.</title>
        <authorList>
            <person name="Gao Z.-H."/>
            <person name="Qiu L.-H."/>
        </authorList>
    </citation>
    <scope>NUCLEOTIDE SEQUENCE [LARGE SCALE GENOMIC DNA]</scope>
    <source>
        <strain evidence="5 6">DHC34</strain>
    </source>
</reference>
<protein>
    <recommendedName>
        <fullName evidence="3">Carboxylic ester hydrolase</fullName>
        <ecNumber evidence="3">3.1.1.-</ecNumber>
    </recommendedName>
</protein>
<keyword evidence="6" id="KW-1185">Reference proteome</keyword>
<dbReference type="GO" id="GO:0016787">
    <property type="term" value="F:hydrolase activity"/>
    <property type="evidence" value="ECO:0007669"/>
    <property type="project" value="UniProtKB-KW"/>
</dbReference>
<proteinExistence type="inferred from homology"/>
<dbReference type="Proteomes" id="UP000270342">
    <property type="component" value="Unassembled WGS sequence"/>
</dbReference>
<keyword evidence="3" id="KW-0732">Signal</keyword>
<organism evidence="5 6">
    <name type="scientific">Pararobbsia silviterrae</name>
    <dbReference type="NCBI Taxonomy" id="1792498"/>
    <lineage>
        <taxon>Bacteria</taxon>
        <taxon>Pseudomonadati</taxon>
        <taxon>Pseudomonadota</taxon>
        <taxon>Betaproteobacteria</taxon>
        <taxon>Burkholderiales</taxon>
        <taxon>Burkholderiaceae</taxon>
        <taxon>Pararobbsia</taxon>
    </lineage>
</organism>
<evidence type="ECO:0000313" key="6">
    <source>
        <dbReference type="Proteomes" id="UP000270342"/>
    </source>
</evidence>
<dbReference type="AlphaFoldDB" id="A0A494XSY8"/>
<dbReference type="EC" id="3.1.1.-" evidence="3"/>
<name>A0A494XSY8_9BURK</name>
<evidence type="ECO:0000256" key="3">
    <source>
        <dbReference type="RuleBase" id="RU361235"/>
    </source>
</evidence>
<evidence type="ECO:0000256" key="2">
    <source>
        <dbReference type="ARBA" id="ARBA00022801"/>
    </source>
</evidence>
<sequence length="512" mass="54430">MFSKGALFGLLVAALSAHADTNVVTTQSGRVAGSTDDGVESFKGIPYAQPPIGALRWRAPQPVHPWQGVKQATAYGKDCLQEPFPGDAAPLGVGLSENCLFVNVWRPAQAQAAKRPVMVWIYGGGFVNGGSSPGVYSGSEFAKQGIVFVSFNYRVGRFGFFAHPSLTAANADHGLLGNYGLMDQIAALKWVQANIEQFGGDPKNVTIFGESAGGFSVASLLTSTLTDGLFNRAIIESGSGRHNITPGLTLKQAEDSGVAFATANHIDGTGEQALDKLRKLPAAKVVNGLNMATMRVPTYAGPMIDGTLVTGEPQDVYQTGAFHKVPLIVGANGADLGFPPKAATLDDALAPLGAAKKEAARAAYDPNGTAKPDDVAMMIASDQFMAEPARFVARTFSAAGAPTWEYRFGYVADSMKKQWPGAVHASEIPYAFNTLEARYDGDVTADDLAVANQMHAYWVNFAKHGDPNGEGLPQWTRYSAEHDNVLWFASEGAAQTREVADPWKTRLDLVMP</sequence>
<dbReference type="Gene3D" id="3.40.50.1820">
    <property type="entry name" value="alpha/beta hydrolase"/>
    <property type="match status" value="1"/>
</dbReference>
<dbReference type="InterPro" id="IPR002018">
    <property type="entry name" value="CarbesteraseB"/>
</dbReference>
<evidence type="ECO:0000313" key="5">
    <source>
        <dbReference type="EMBL" id="RKP53772.1"/>
    </source>
</evidence>
<comment type="similarity">
    <text evidence="1 3">Belongs to the type-B carboxylesterase/lipase family.</text>
</comment>
<dbReference type="InterPro" id="IPR019826">
    <property type="entry name" value="Carboxylesterase_B_AS"/>
</dbReference>
<keyword evidence="2 3" id="KW-0378">Hydrolase</keyword>
<dbReference type="EMBL" id="RBZU01000006">
    <property type="protein sequence ID" value="RKP53772.1"/>
    <property type="molecule type" value="Genomic_DNA"/>
</dbReference>
<evidence type="ECO:0000259" key="4">
    <source>
        <dbReference type="Pfam" id="PF00135"/>
    </source>
</evidence>
<dbReference type="PROSITE" id="PS00122">
    <property type="entry name" value="CARBOXYLESTERASE_B_1"/>
    <property type="match status" value="1"/>
</dbReference>
<evidence type="ECO:0000256" key="1">
    <source>
        <dbReference type="ARBA" id="ARBA00005964"/>
    </source>
</evidence>
<feature type="chain" id="PRO_5019615876" description="Carboxylic ester hydrolase" evidence="3">
    <location>
        <begin position="20"/>
        <end position="512"/>
    </location>
</feature>
<dbReference type="SUPFAM" id="SSF53474">
    <property type="entry name" value="alpha/beta-Hydrolases"/>
    <property type="match status" value="1"/>
</dbReference>
<dbReference type="OrthoDB" id="9775851at2"/>
<feature type="signal peptide" evidence="3">
    <location>
        <begin position="1"/>
        <end position="19"/>
    </location>
</feature>
<dbReference type="Pfam" id="PF00135">
    <property type="entry name" value="COesterase"/>
    <property type="match status" value="1"/>
</dbReference>
<accession>A0A494XSY8</accession>
<gene>
    <name evidence="5" type="ORF">D7S86_14625</name>
</gene>
<dbReference type="PANTHER" id="PTHR11559">
    <property type="entry name" value="CARBOXYLESTERASE"/>
    <property type="match status" value="1"/>
</dbReference>
<feature type="domain" description="Carboxylesterase type B" evidence="4">
    <location>
        <begin position="21"/>
        <end position="493"/>
    </location>
</feature>
<comment type="caution">
    <text evidence="5">The sequence shown here is derived from an EMBL/GenBank/DDBJ whole genome shotgun (WGS) entry which is preliminary data.</text>
</comment>
<dbReference type="InterPro" id="IPR029058">
    <property type="entry name" value="AB_hydrolase_fold"/>
</dbReference>
<dbReference type="InterPro" id="IPR050309">
    <property type="entry name" value="Type-B_Carboxylest/Lipase"/>
</dbReference>